<protein>
    <submittedName>
        <fullName evidence="2">Peptidase M13 N-terminal domain-containing protein</fullName>
    </submittedName>
</protein>
<evidence type="ECO:0000313" key="2">
    <source>
        <dbReference type="EMBL" id="CCD67901.1"/>
    </source>
</evidence>
<keyword evidence="3" id="KW-1185">Reference proteome</keyword>
<dbReference type="RefSeq" id="NP_509161.2">
    <property type="nucleotide sequence ID" value="NM_076760.4"/>
</dbReference>
<dbReference type="GeneID" id="185599"/>
<evidence type="ECO:0000313" key="4">
    <source>
        <dbReference type="WormBase" id="F41C6.4a"/>
    </source>
</evidence>
<feature type="signal peptide" evidence="1">
    <location>
        <begin position="1"/>
        <end position="18"/>
    </location>
</feature>
<dbReference type="UCSC" id="F41C6.4">
    <property type="organism name" value="c. elegans"/>
</dbReference>
<feature type="chain" id="PRO_5004198893" evidence="1">
    <location>
        <begin position="19"/>
        <end position="352"/>
    </location>
</feature>
<dbReference type="EMBL" id="BX284606">
    <property type="protein sequence ID" value="CCD67901.1"/>
    <property type="molecule type" value="Genomic_DNA"/>
</dbReference>
<dbReference type="OrthoDB" id="5828898at2759"/>
<dbReference type="WormBase" id="F41C6.4a">
    <property type="protein sequence ID" value="CE41806"/>
    <property type="gene ID" value="WBGene00018278"/>
</dbReference>
<proteinExistence type="predicted"/>
<evidence type="ECO:0000256" key="1">
    <source>
        <dbReference type="SAM" id="SignalP"/>
    </source>
</evidence>
<keyword evidence="1" id="KW-0732">Signal</keyword>
<dbReference type="Bgee" id="WBGene00018278">
    <property type="expression patterns" value="Expressed in adult organism"/>
</dbReference>
<dbReference type="AlphaFoldDB" id="Q20269"/>
<gene>
    <name evidence="2" type="ORF">CELE_F41C6.4</name>
    <name evidence="2 4" type="ORF">F41C6.4</name>
</gene>
<accession>Q20269</accession>
<evidence type="ECO:0000313" key="3">
    <source>
        <dbReference type="Proteomes" id="UP000001940"/>
    </source>
</evidence>
<organism evidence="2 3">
    <name type="scientific">Caenorhabditis elegans</name>
    <dbReference type="NCBI Taxonomy" id="6239"/>
    <lineage>
        <taxon>Eukaryota</taxon>
        <taxon>Metazoa</taxon>
        <taxon>Ecdysozoa</taxon>
        <taxon>Nematoda</taxon>
        <taxon>Chromadorea</taxon>
        <taxon>Rhabditida</taxon>
        <taxon>Rhabditina</taxon>
        <taxon>Rhabditomorpha</taxon>
        <taxon>Rhabditoidea</taxon>
        <taxon>Rhabditidae</taxon>
        <taxon>Peloderinae</taxon>
        <taxon>Caenorhabditis</taxon>
    </lineage>
</organism>
<sequence length="352" mass="40723">MVLKSVLFFYLIINSTCAYDFFRDAINLIDQSSDPCDDFYRHACPVGDYDFLVLMKYAPIFKELETSQEESAWENLKIEEALNNIKPGEIENEISAYFERVFLDMCQNNDPAMTTFLLRTQQMLSHEMSTKCRAENCLLRLGGDSNCTRAANDFKSRVAKKTDSSHYQEYVLKLRENIAGWKNKTRAVNILLDGNFKVGVDNINSFLMNMVDVLLQWIQVYKYIAKNPFELILQETPWVNDQKINRALEAVARDLFVIDEYGIQLRENIDALMKTEQDFLKCSADFSGKHDLFCSIYSYHFMFNGRTTTVLHFGYDATNRHPYIYFGMPFIARAANSEMAANVSVFLNLSLN</sequence>
<name>Q20269_CAEEL</name>
<dbReference type="ExpressionAtlas" id="Q20269">
    <property type="expression patterns" value="differential"/>
</dbReference>
<dbReference type="Proteomes" id="UP000001940">
    <property type="component" value="Chromosome X"/>
</dbReference>
<dbReference type="CTD" id="185599"/>
<reference evidence="2 3" key="1">
    <citation type="journal article" date="1998" name="Science">
        <title>Genome sequence of the nematode C. elegans: a platform for investigating biology.</title>
        <authorList>
            <consortium name="The C. elegans sequencing consortium"/>
            <person name="Sulson J.E."/>
            <person name="Waterston R."/>
        </authorList>
    </citation>
    <scope>NUCLEOTIDE SEQUENCE [LARGE SCALE GENOMIC DNA]</scope>
    <source>
        <strain evidence="2 3">Bristol N2</strain>
    </source>
</reference>
<dbReference type="AGR" id="WB:WBGene00018278"/>